<accession>D5SSH5</accession>
<evidence type="ECO:0000313" key="3">
    <source>
        <dbReference type="Proteomes" id="UP000002220"/>
    </source>
</evidence>
<dbReference type="AlphaFoldDB" id="D5SSH5"/>
<dbReference type="KEGG" id="plm:Plim_0879"/>
<sequence>MDPVVLTSIIAFREPKTTSKICQMPFSGNAPTTLTEQPASYSMITTANTPDSHSRFP</sequence>
<organism evidence="2 3">
    <name type="scientific">Planctopirus limnophila (strain ATCC 43296 / DSM 3776 / IFAM 1008 / Mu 290)</name>
    <name type="common">Planctomyces limnophilus</name>
    <dbReference type="NCBI Taxonomy" id="521674"/>
    <lineage>
        <taxon>Bacteria</taxon>
        <taxon>Pseudomonadati</taxon>
        <taxon>Planctomycetota</taxon>
        <taxon>Planctomycetia</taxon>
        <taxon>Planctomycetales</taxon>
        <taxon>Planctomycetaceae</taxon>
        <taxon>Planctopirus</taxon>
    </lineage>
</organism>
<feature type="compositionally biased region" description="Polar residues" evidence="1">
    <location>
        <begin position="33"/>
        <end position="51"/>
    </location>
</feature>
<feature type="region of interest" description="Disordered" evidence="1">
    <location>
        <begin position="33"/>
        <end position="57"/>
    </location>
</feature>
<protein>
    <submittedName>
        <fullName evidence="2">Uncharacterized protein</fullName>
    </submittedName>
</protein>
<name>D5SSH5_PLAL2</name>
<evidence type="ECO:0000313" key="2">
    <source>
        <dbReference type="EMBL" id="ADG66723.1"/>
    </source>
</evidence>
<dbReference type="Proteomes" id="UP000002220">
    <property type="component" value="Chromosome"/>
</dbReference>
<proteinExistence type="predicted"/>
<reference evidence="2 3" key="1">
    <citation type="journal article" date="2010" name="Stand. Genomic Sci.">
        <title>Complete genome sequence of Planctomyces limnophilus type strain (Mu 290).</title>
        <authorList>
            <person name="Labutti K."/>
            <person name="Sikorski J."/>
            <person name="Schneider S."/>
            <person name="Nolan M."/>
            <person name="Lucas S."/>
            <person name="Glavina Del Rio T."/>
            <person name="Tice H."/>
            <person name="Cheng J.F."/>
            <person name="Goodwin L."/>
            <person name="Pitluck S."/>
            <person name="Liolios K."/>
            <person name="Ivanova N."/>
            <person name="Mavromatis K."/>
            <person name="Mikhailova N."/>
            <person name="Pati A."/>
            <person name="Chen A."/>
            <person name="Palaniappan K."/>
            <person name="Land M."/>
            <person name="Hauser L."/>
            <person name="Chang Y.J."/>
            <person name="Jeffries C.D."/>
            <person name="Tindall B.J."/>
            <person name="Rohde M."/>
            <person name="Goker M."/>
            <person name="Woyke T."/>
            <person name="Bristow J."/>
            <person name="Eisen J.A."/>
            <person name="Markowitz V."/>
            <person name="Hugenholtz P."/>
            <person name="Kyrpides N.C."/>
            <person name="Klenk H.P."/>
            <person name="Lapidus A."/>
        </authorList>
    </citation>
    <scope>NUCLEOTIDE SEQUENCE [LARGE SCALE GENOMIC DNA]</scope>
    <source>
        <strain evidence="3">ATCC 43296 / DSM 3776 / IFAM 1008 / 290</strain>
    </source>
</reference>
<evidence type="ECO:0000256" key="1">
    <source>
        <dbReference type="SAM" id="MobiDB-lite"/>
    </source>
</evidence>
<dbReference type="STRING" id="521674.Plim_0879"/>
<dbReference type="HOGENOM" id="CLU_2992758_0_0_0"/>
<dbReference type="EMBL" id="CP001744">
    <property type="protein sequence ID" value="ADG66723.1"/>
    <property type="molecule type" value="Genomic_DNA"/>
</dbReference>
<gene>
    <name evidence="2" type="ordered locus">Plim_0879</name>
</gene>
<keyword evidence="3" id="KW-1185">Reference proteome</keyword>